<dbReference type="EMBL" id="FNHH01000007">
    <property type="protein sequence ID" value="SDM18842.1"/>
    <property type="molecule type" value="Genomic_DNA"/>
</dbReference>
<proteinExistence type="predicted"/>
<dbReference type="OrthoDB" id="1440073at2"/>
<reference evidence="4" key="1">
    <citation type="submission" date="2016-10" db="EMBL/GenBank/DDBJ databases">
        <authorList>
            <person name="Varghese N."/>
            <person name="Submissions S."/>
        </authorList>
    </citation>
    <scope>NUCLEOTIDE SEQUENCE [LARGE SCALE GENOMIC DNA]</scope>
    <source>
        <strain evidence="4">DSM 24536</strain>
    </source>
</reference>
<feature type="signal peptide" evidence="1">
    <location>
        <begin position="1"/>
        <end position="19"/>
    </location>
</feature>
<dbReference type="GO" id="GO:0016853">
    <property type="term" value="F:isomerase activity"/>
    <property type="evidence" value="ECO:0007669"/>
    <property type="project" value="UniProtKB-KW"/>
</dbReference>
<dbReference type="Proteomes" id="UP000199226">
    <property type="component" value="Unassembled WGS sequence"/>
</dbReference>
<dbReference type="InterPro" id="IPR032710">
    <property type="entry name" value="NTF2-like_dom_sf"/>
</dbReference>
<evidence type="ECO:0000256" key="1">
    <source>
        <dbReference type="SAM" id="SignalP"/>
    </source>
</evidence>
<dbReference type="SUPFAM" id="SSF54427">
    <property type="entry name" value="NTF2-like"/>
    <property type="match status" value="1"/>
</dbReference>
<evidence type="ECO:0000313" key="4">
    <source>
        <dbReference type="Proteomes" id="UP000199226"/>
    </source>
</evidence>
<protein>
    <submittedName>
        <fullName evidence="3">Ketosteroid isomerase homolog</fullName>
    </submittedName>
</protein>
<evidence type="ECO:0000259" key="2">
    <source>
        <dbReference type="Pfam" id="PF14534"/>
    </source>
</evidence>
<gene>
    <name evidence="3" type="ORF">SAMN05421813_107120</name>
</gene>
<dbReference type="Gene3D" id="3.10.450.50">
    <property type="match status" value="1"/>
</dbReference>
<keyword evidence="4" id="KW-1185">Reference proteome</keyword>
<keyword evidence="1" id="KW-0732">Signal</keyword>
<feature type="domain" description="DUF4440" evidence="2">
    <location>
        <begin position="41"/>
        <end position="147"/>
    </location>
</feature>
<dbReference type="Pfam" id="PF14534">
    <property type="entry name" value="DUF4440"/>
    <property type="match status" value="1"/>
</dbReference>
<dbReference type="PROSITE" id="PS51257">
    <property type="entry name" value="PROKAR_LIPOPROTEIN"/>
    <property type="match status" value="1"/>
</dbReference>
<name>A0A1G9R699_9SPHI</name>
<evidence type="ECO:0000313" key="3">
    <source>
        <dbReference type="EMBL" id="SDM18842.1"/>
    </source>
</evidence>
<dbReference type="RefSeq" id="WP_090702717.1">
    <property type="nucleotide sequence ID" value="NZ_FNHH01000007.1"/>
</dbReference>
<organism evidence="3 4">
    <name type="scientific">Daejeonella rubra</name>
    <dbReference type="NCBI Taxonomy" id="990371"/>
    <lineage>
        <taxon>Bacteria</taxon>
        <taxon>Pseudomonadati</taxon>
        <taxon>Bacteroidota</taxon>
        <taxon>Sphingobacteriia</taxon>
        <taxon>Sphingobacteriales</taxon>
        <taxon>Sphingobacteriaceae</taxon>
        <taxon>Daejeonella</taxon>
    </lineage>
</organism>
<sequence>MKIKTQLTAFFAISAFLFASCTNTTKAPETALNLDSVKVEIQKLEDGYAAGEKAKDADAIAAYYSDDAINYSSNEEPTVGKAAIKEKIASRIANDTSGDVYSYSIVDVFAEGMQAVEVGTWTKTDTAGKEVDKGHFMSVFEKRDGKYICIRDMSVSSMPAKPAM</sequence>
<accession>A0A1G9R699</accession>
<dbReference type="AlphaFoldDB" id="A0A1G9R699"/>
<dbReference type="STRING" id="990371.SAMN05421813_107120"/>
<keyword evidence="3" id="KW-0413">Isomerase</keyword>
<feature type="chain" id="PRO_5011793251" evidence="1">
    <location>
        <begin position="20"/>
        <end position="164"/>
    </location>
</feature>
<dbReference type="InterPro" id="IPR027843">
    <property type="entry name" value="DUF4440"/>
</dbReference>